<gene>
    <name evidence="1" type="ORF">PCOR1329_LOCUS15719</name>
</gene>
<reference evidence="1" key="1">
    <citation type="submission" date="2023-10" db="EMBL/GenBank/DDBJ databases">
        <authorList>
            <person name="Chen Y."/>
            <person name="Shah S."/>
            <person name="Dougan E. K."/>
            <person name="Thang M."/>
            <person name="Chan C."/>
        </authorList>
    </citation>
    <scope>NUCLEOTIDE SEQUENCE [LARGE SCALE GENOMIC DNA]</scope>
</reference>
<evidence type="ECO:0000313" key="2">
    <source>
        <dbReference type="Proteomes" id="UP001189429"/>
    </source>
</evidence>
<accession>A0ABN9R2B5</accession>
<proteinExistence type="predicted"/>
<dbReference type="Proteomes" id="UP001189429">
    <property type="component" value="Unassembled WGS sequence"/>
</dbReference>
<organism evidence="1 2">
    <name type="scientific">Prorocentrum cordatum</name>
    <dbReference type="NCBI Taxonomy" id="2364126"/>
    <lineage>
        <taxon>Eukaryota</taxon>
        <taxon>Sar</taxon>
        <taxon>Alveolata</taxon>
        <taxon>Dinophyceae</taxon>
        <taxon>Prorocentrales</taxon>
        <taxon>Prorocentraceae</taxon>
        <taxon>Prorocentrum</taxon>
    </lineage>
</organism>
<name>A0ABN9R2B5_9DINO</name>
<dbReference type="EMBL" id="CAUYUJ010004780">
    <property type="protein sequence ID" value="CAK0810944.1"/>
    <property type="molecule type" value="Genomic_DNA"/>
</dbReference>
<comment type="caution">
    <text evidence="1">The sequence shown here is derived from an EMBL/GenBank/DDBJ whole genome shotgun (WGS) entry which is preliminary data.</text>
</comment>
<keyword evidence="2" id="KW-1185">Reference proteome</keyword>
<evidence type="ECO:0000313" key="1">
    <source>
        <dbReference type="EMBL" id="CAK0810944.1"/>
    </source>
</evidence>
<sequence>MSAHRFCVRTRWQFWDYVGGEEARLPDKKAPTPLMVAVTSDHRDADGFRAAVGEIVQALESVAQRFGAHCQKAGHVHEGPCYSVGAVHKEAREALGALLARIPQMDPRGQREL</sequence>
<protein>
    <submittedName>
        <fullName evidence="1">Uncharacterized protein</fullName>
    </submittedName>
</protein>